<evidence type="ECO:0000313" key="2">
    <source>
        <dbReference type="EMBL" id="MBW76239.1"/>
    </source>
</evidence>
<keyword evidence="1" id="KW-0732">Signal</keyword>
<dbReference type="AlphaFoldDB" id="A0A2M4DFH3"/>
<organism evidence="2">
    <name type="scientific">Anopheles darlingi</name>
    <name type="common">Mosquito</name>
    <dbReference type="NCBI Taxonomy" id="43151"/>
    <lineage>
        <taxon>Eukaryota</taxon>
        <taxon>Metazoa</taxon>
        <taxon>Ecdysozoa</taxon>
        <taxon>Arthropoda</taxon>
        <taxon>Hexapoda</taxon>
        <taxon>Insecta</taxon>
        <taxon>Pterygota</taxon>
        <taxon>Neoptera</taxon>
        <taxon>Endopterygota</taxon>
        <taxon>Diptera</taxon>
        <taxon>Nematocera</taxon>
        <taxon>Culicoidea</taxon>
        <taxon>Culicidae</taxon>
        <taxon>Anophelinae</taxon>
        <taxon>Anopheles</taxon>
    </lineage>
</organism>
<proteinExistence type="predicted"/>
<dbReference type="EMBL" id="GGFL01012061">
    <property type="protein sequence ID" value="MBW76239.1"/>
    <property type="molecule type" value="Transcribed_RNA"/>
</dbReference>
<feature type="chain" id="PRO_5014915191" evidence="1">
    <location>
        <begin position="17"/>
        <end position="80"/>
    </location>
</feature>
<protein>
    <submittedName>
        <fullName evidence="2">Putative secreted protein</fullName>
    </submittedName>
</protein>
<feature type="signal peptide" evidence="1">
    <location>
        <begin position="1"/>
        <end position="16"/>
    </location>
</feature>
<evidence type="ECO:0000256" key="1">
    <source>
        <dbReference type="SAM" id="SignalP"/>
    </source>
</evidence>
<name>A0A2M4DFH3_ANODA</name>
<sequence>MMMMMMALACTKLSVGFGLCAVWRWSEEAITASPTAEGVKGCSKRGTGAMRTGWYVAIFTSLSGVKYLRRKTVNKWCNTE</sequence>
<accession>A0A2M4DFH3</accession>
<reference evidence="2" key="1">
    <citation type="submission" date="2018-01" db="EMBL/GenBank/DDBJ databases">
        <title>An insight into the sialome of Amazonian anophelines.</title>
        <authorList>
            <person name="Ribeiro J.M."/>
            <person name="Scarpassa V."/>
            <person name="Calvo E."/>
        </authorList>
    </citation>
    <scope>NUCLEOTIDE SEQUENCE</scope>
</reference>